<feature type="compositionally biased region" description="Low complexity" evidence="4">
    <location>
        <begin position="296"/>
        <end position="309"/>
    </location>
</feature>
<evidence type="ECO:0000256" key="4">
    <source>
        <dbReference type="SAM" id="MobiDB-lite"/>
    </source>
</evidence>
<dbReference type="EMBL" id="JADGJH010003681">
    <property type="protein sequence ID" value="KAJ3089438.1"/>
    <property type="molecule type" value="Genomic_DNA"/>
</dbReference>
<feature type="non-terminal residue" evidence="7">
    <location>
        <position position="1"/>
    </location>
</feature>
<feature type="compositionally biased region" description="Polar residues" evidence="4">
    <location>
        <begin position="265"/>
        <end position="276"/>
    </location>
</feature>
<sequence length="926" mass="99370">TAALGLGLGLDTASTLRLVHALLTATAALTSAAADADADAARRTSDLHVLHDRVARLTRAVAQRDADVLVAKDRWRDADDERARLADKLKDAQRELRTLKADFLKLVNEGALKHAQDFHPRSSACPKCNAKLHPQKAASAQWVDGVGWIEDEDEQFDALKTITPTPAHFANLPSSQHQHQHRKRISSAVAIAVAVAPPKPMAKSASLAGPGSAKQAPIVATVALTQKPSQKLSSTPPKLAPSRSTPAPSVASSRPASRIAASTTPSSRRIQSQTAKPSPSPSPSPAPPAISRTVGSSKLIPKSIISPSPRVQTPITPKHSRKASTKSTAMSPTPTPRSPSPPLPVSATITQKQQQQATAEQSLNALTSLISQQTTLLTTFLLSTAQPHHHQLEQPQQQHQHQQQENTRPVSLLAPTPFTDDTMSFISRPSSPRPTSYRDEISTAAAEIARARAALAAEREAFDEDVRAFGVRKVLVDVDEALGLLEIATAAAVEADTRRVEREQADAEALVRARALVELQMQAQAEAQVRTEVQARAEAQAFAEAEALALANAQAQVNAQAQAEAEAREQTKAETQVEGETDNEVLNEQDEMELVGDDTEAEVVGETPSWEEVDFLIDEDTTVEGENNNNQEEEIDSIHERVNGIIQEAEDHEVFAEDIPADFEKSDDFQDMFRDDTLVTADQINDIQDTILKTTDDVPNVASVVLFADSDSDDRLSTTDSLYVSPSTRNQTQKKSYHHHPPTTFRSLPPQQEPPPIHTTPIDMPKRKASTRSLIAQFQAPPTIIKIAPPTLPAATHAAQYSHVPIRADECAVSRGDLVHVDRVYADGWCAGVNLSTRVEGVVPIACLRAMTGGASRLVVVAVENGAEVAASDVETAAFVAATPKRDHRKSFLGAVVEDVQGFLVEDAASSVILGGGSSSGGVGTR</sequence>
<feature type="compositionally biased region" description="Polar residues" evidence="4">
    <location>
        <begin position="226"/>
        <end position="236"/>
    </location>
</feature>
<feature type="chain" id="PRO_5042063611" description="SH3 domain-containing protein" evidence="5">
    <location>
        <begin position="22"/>
        <end position="926"/>
    </location>
</feature>
<evidence type="ECO:0000256" key="5">
    <source>
        <dbReference type="SAM" id="SignalP"/>
    </source>
</evidence>
<dbReference type="PROSITE" id="PS50002">
    <property type="entry name" value="SH3"/>
    <property type="match status" value="1"/>
</dbReference>
<evidence type="ECO:0000259" key="6">
    <source>
        <dbReference type="PROSITE" id="PS50002"/>
    </source>
</evidence>
<name>A0AAD5SRC8_9FUNG</name>
<feature type="region of interest" description="Disordered" evidence="4">
    <location>
        <begin position="387"/>
        <end position="437"/>
    </location>
</feature>
<dbReference type="SUPFAM" id="SSF50044">
    <property type="entry name" value="SH3-domain"/>
    <property type="match status" value="1"/>
</dbReference>
<dbReference type="SMART" id="SM00326">
    <property type="entry name" value="SH3"/>
    <property type="match status" value="1"/>
</dbReference>
<dbReference type="InterPro" id="IPR036028">
    <property type="entry name" value="SH3-like_dom_sf"/>
</dbReference>
<accession>A0AAD5SRC8</accession>
<dbReference type="PANTHER" id="PTHR24216:SF65">
    <property type="entry name" value="PAXILLIN-LIKE PROTEIN 1"/>
    <property type="match status" value="1"/>
</dbReference>
<feature type="non-terminal residue" evidence="7">
    <location>
        <position position="926"/>
    </location>
</feature>
<evidence type="ECO:0000313" key="7">
    <source>
        <dbReference type="EMBL" id="KAJ3089438.1"/>
    </source>
</evidence>
<feature type="compositionally biased region" description="Low complexity" evidence="4">
    <location>
        <begin position="393"/>
        <end position="405"/>
    </location>
</feature>
<comment type="caution">
    <text evidence="7">The sequence shown here is derived from an EMBL/GenBank/DDBJ whole genome shotgun (WGS) entry which is preliminary data.</text>
</comment>
<keyword evidence="5" id="KW-0732">Signal</keyword>
<keyword evidence="1 2" id="KW-0728">SH3 domain</keyword>
<feature type="signal peptide" evidence="5">
    <location>
        <begin position="1"/>
        <end position="21"/>
    </location>
</feature>
<dbReference type="Gene3D" id="2.30.30.40">
    <property type="entry name" value="SH3 Domains"/>
    <property type="match status" value="1"/>
</dbReference>
<feature type="domain" description="SH3" evidence="6">
    <location>
        <begin position="792"/>
        <end position="853"/>
    </location>
</feature>
<feature type="compositionally biased region" description="Polar residues" evidence="4">
    <location>
        <begin position="724"/>
        <end position="734"/>
    </location>
</feature>
<evidence type="ECO:0000256" key="2">
    <source>
        <dbReference type="PROSITE-ProRule" id="PRU00192"/>
    </source>
</evidence>
<evidence type="ECO:0000313" key="8">
    <source>
        <dbReference type="Proteomes" id="UP001211907"/>
    </source>
</evidence>
<keyword evidence="8" id="KW-1185">Reference proteome</keyword>
<dbReference type="AlphaFoldDB" id="A0AAD5SRC8"/>
<dbReference type="InterPro" id="IPR001452">
    <property type="entry name" value="SH3_domain"/>
</dbReference>
<feature type="coiled-coil region" evidence="3">
    <location>
        <begin position="75"/>
        <end position="109"/>
    </location>
</feature>
<feature type="region of interest" description="Disordered" evidence="4">
    <location>
        <begin position="713"/>
        <end position="763"/>
    </location>
</feature>
<gene>
    <name evidence="7" type="ORF">HK100_007752</name>
</gene>
<keyword evidence="3" id="KW-0175">Coiled coil</keyword>
<evidence type="ECO:0000256" key="1">
    <source>
        <dbReference type="ARBA" id="ARBA00022443"/>
    </source>
</evidence>
<feature type="compositionally biased region" description="Low complexity" evidence="4">
    <location>
        <begin position="345"/>
        <end position="356"/>
    </location>
</feature>
<feature type="region of interest" description="Disordered" evidence="4">
    <location>
        <begin position="226"/>
        <end position="356"/>
    </location>
</feature>
<feature type="compositionally biased region" description="Pro residues" evidence="4">
    <location>
        <begin position="333"/>
        <end position="344"/>
    </location>
</feature>
<protein>
    <recommendedName>
        <fullName evidence="6">SH3 domain-containing protein</fullName>
    </recommendedName>
</protein>
<reference evidence="7" key="1">
    <citation type="submission" date="2020-05" db="EMBL/GenBank/DDBJ databases">
        <title>Phylogenomic resolution of chytrid fungi.</title>
        <authorList>
            <person name="Stajich J.E."/>
            <person name="Amses K."/>
            <person name="Simmons R."/>
            <person name="Seto K."/>
            <person name="Myers J."/>
            <person name="Bonds A."/>
            <person name="Quandt C.A."/>
            <person name="Barry K."/>
            <person name="Liu P."/>
            <person name="Grigoriev I."/>
            <person name="Longcore J.E."/>
            <person name="James T.Y."/>
        </authorList>
    </citation>
    <scope>NUCLEOTIDE SEQUENCE</scope>
    <source>
        <strain evidence="7">JEL0513</strain>
    </source>
</reference>
<dbReference type="Proteomes" id="UP001211907">
    <property type="component" value="Unassembled WGS sequence"/>
</dbReference>
<organism evidence="7 8">
    <name type="scientific">Physocladia obscura</name>
    <dbReference type="NCBI Taxonomy" id="109957"/>
    <lineage>
        <taxon>Eukaryota</taxon>
        <taxon>Fungi</taxon>
        <taxon>Fungi incertae sedis</taxon>
        <taxon>Chytridiomycota</taxon>
        <taxon>Chytridiomycota incertae sedis</taxon>
        <taxon>Chytridiomycetes</taxon>
        <taxon>Chytridiales</taxon>
        <taxon>Chytriomycetaceae</taxon>
        <taxon>Physocladia</taxon>
    </lineage>
</organism>
<proteinExistence type="predicted"/>
<dbReference type="PANTHER" id="PTHR24216">
    <property type="entry name" value="PAXILLIN-RELATED"/>
    <property type="match status" value="1"/>
</dbReference>
<feature type="compositionally biased region" description="Pro residues" evidence="4">
    <location>
        <begin position="278"/>
        <end position="288"/>
    </location>
</feature>
<feature type="compositionally biased region" description="Low complexity" evidence="4">
    <location>
        <begin position="240"/>
        <end position="264"/>
    </location>
</feature>
<evidence type="ECO:0000256" key="3">
    <source>
        <dbReference type="SAM" id="Coils"/>
    </source>
</evidence>
<feature type="region of interest" description="Disordered" evidence="4">
    <location>
        <begin position="561"/>
        <end position="581"/>
    </location>
</feature>